<dbReference type="AlphaFoldDB" id="G3Q7N4"/>
<dbReference type="GO" id="GO:0001514">
    <property type="term" value="P:selenocysteine incorporation"/>
    <property type="evidence" value="ECO:0007669"/>
    <property type="project" value="TreeGrafter"/>
</dbReference>
<accession>G3Q7N4</accession>
<comment type="function">
    <text evidence="2 20">Converts O-phosphoseryl-tRNA(Sec) to selenocysteinyl-tRNA(Sec) required for selenoprotein biosynthesis.</text>
</comment>
<dbReference type="InParanoid" id="G3Q7N4"/>
<evidence type="ECO:0000256" key="19">
    <source>
        <dbReference type="ARBA" id="ARBA00048808"/>
    </source>
</evidence>
<evidence type="ECO:0000256" key="8">
    <source>
        <dbReference type="ARBA" id="ARBA00022490"/>
    </source>
</evidence>
<dbReference type="InterPro" id="IPR015424">
    <property type="entry name" value="PyrdxlP-dep_Trfase"/>
</dbReference>
<organism evidence="24 25">
    <name type="scientific">Gasterosteus aculeatus aculeatus</name>
    <name type="common">three-spined stickleback</name>
    <dbReference type="NCBI Taxonomy" id="481459"/>
    <lineage>
        <taxon>Eukaryota</taxon>
        <taxon>Metazoa</taxon>
        <taxon>Chordata</taxon>
        <taxon>Craniata</taxon>
        <taxon>Vertebrata</taxon>
        <taxon>Euteleostomi</taxon>
        <taxon>Actinopterygii</taxon>
        <taxon>Neopterygii</taxon>
        <taxon>Teleostei</taxon>
        <taxon>Neoteleostei</taxon>
        <taxon>Acanthomorphata</taxon>
        <taxon>Eupercaria</taxon>
        <taxon>Perciformes</taxon>
        <taxon>Cottioidei</taxon>
        <taxon>Gasterosteales</taxon>
        <taxon>Gasterosteidae</taxon>
        <taxon>Gasterosteus</taxon>
    </lineage>
</organism>
<evidence type="ECO:0000256" key="23">
    <source>
        <dbReference type="SAM" id="MobiDB-lite"/>
    </source>
</evidence>
<comment type="subunit">
    <text evidence="15">Homotetramer formed by a catalytic dimer and a non-catalytic dimer serving as a binding platform that orients tRNASec for catalysis. Each tetramer binds the CCA ends of two tRNAs which point to the active sites of the catalytic dimer.</text>
</comment>
<evidence type="ECO:0000256" key="15">
    <source>
        <dbReference type="ARBA" id="ARBA00026053"/>
    </source>
</evidence>
<evidence type="ECO:0000256" key="4">
    <source>
        <dbReference type="ARBA" id="ARBA00004822"/>
    </source>
</evidence>
<keyword evidence="14 20" id="KW-0711">Selenium</keyword>
<dbReference type="FunCoup" id="G3Q7N4">
    <property type="interactions" value="403"/>
</dbReference>
<dbReference type="NCBIfam" id="TIGR03531">
    <property type="entry name" value="selenium_SpcS"/>
    <property type="match status" value="1"/>
</dbReference>
<dbReference type="STRING" id="69293.ENSGACP00000025894"/>
<evidence type="ECO:0000256" key="21">
    <source>
        <dbReference type="PIRSR" id="PIRSR017689-1"/>
    </source>
</evidence>
<dbReference type="SUPFAM" id="SSF53383">
    <property type="entry name" value="PLP-dependent transferases"/>
    <property type="match status" value="1"/>
</dbReference>
<evidence type="ECO:0000256" key="16">
    <source>
        <dbReference type="ARBA" id="ARBA00030669"/>
    </source>
</evidence>
<feature type="region of interest" description="Disordered" evidence="23">
    <location>
        <begin position="463"/>
        <end position="485"/>
    </location>
</feature>
<protein>
    <recommendedName>
        <fullName evidence="7 20">O-phosphoseryl-tRNA(Sec) selenium transferase</fullName>
        <ecNumber evidence="6 20">2.9.1.2</ecNumber>
    </recommendedName>
    <alternativeName>
        <fullName evidence="16 20">Selenocysteine synthase</fullName>
    </alternativeName>
    <alternativeName>
        <fullName evidence="17 20">Selenocysteinyl-tRNA(Sec) synthase</fullName>
    </alternativeName>
    <alternativeName>
        <fullName evidence="18 20">Sep-tRNA:Sec-tRNA synthase</fullName>
    </alternativeName>
</protein>
<proteinExistence type="inferred from homology"/>
<evidence type="ECO:0000313" key="24">
    <source>
        <dbReference type="Ensembl" id="ENSGACP00000025894.2"/>
    </source>
</evidence>
<evidence type="ECO:0000256" key="3">
    <source>
        <dbReference type="ARBA" id="ARBA00004496"/>
    </source>
</evidence>
<dbReference type="UniPathway" id="UPA00906">
    <property type="reaction ID" value="UER00898"/>
</dbReference>
<dbReference type="Pfam" id="PF05889">
    <property type="entry name" value="SepSecS"/>
    <property type="match status" value="1"/>
</dbReference>
<dbReference type="EC" id="2.9.1.2" evidence="6 20"/>
<reference evidence="24" key="2">
    <citation type="submission" date="2025-08" db="UniProtKB">
        <authorList>
            <consortium name="Ensembl"/>
        </authorList>
    </citation>
    <scope>IDENTIFICATION</scope>
</reference>
<evidence type="ECO:0000256" key="1">
    <source>
        <dbReference type="ARBA" id="ARBA00001933"/>
    </source>
</evidence>
<dbReference type="Bgee" id="ENSGACG00000019587">
    <property type="expression patterns" value="Expressed in liver and 13 other cell types or tissues"/>
</dbReference>
<comment type="similarity">
    <text evidence="5 20">Belongs to the SepSecS family.</text>
</comment>
<dbReference type="InterPro" id="IPR015421">
    <property type="entry name" value="PyrdxlP-dep_Trfase_major"/>
</dbReference>
<evidence type="ECO:0000256" key="9">
    <source>
        <dbReference type="ARBA" id="ARBA00022555"/>
    </source>
</evidence>
<feature type="compositionally biased region" description="Low complexity" evidence="23">
    <location>
        <begin position="470"/>
        <end position="485"/>
    </location>
</feature>
<evidence type="ECO:0000256" key="17">
    <source>
        <dbReference type="ARBA" id="ARBA00032048"/>
    </source>
</evidence>
<keyword evidence="25" id="KW-1185">Reference proteome</keyword>
<dbReference type="PANTHER" id="PTHR12944">
    <property type="entry name" value="SOLUBLE LIVER ANTIGEN/LIVER PANCREAS ANTIGEN"/>
    <property type="match status" value="1"/>
</dbReference>
<comment type="cofactor">
    <cofactor evidence="1 20 22">
        <name>pyridoxal 5'-phosphate</name>
        <dbReference type="ChEBI" id="CHEBI:597326"/>
    </cofactor>
</comment>
<dbReference type="GeneID" id="120822038"/>
<dbReference type="GO" id="GO:0005737">
    <property type="term" value="C:cytoplasm"/>
    <property type="evidence" value="ECO:0007669"/>
    <property type="project" value="UniProtKB-SubCell"/>
</dbReference>
<evidence type="ECO:0000256" key="2">
    <source>
        <dbReference type="ARBA" id="ARBA00002552"/>
    </source>
</evidence>
<keyword evidence="12 20" id="KW-0663">Pyridoxal phosphate</keyword>
<dbReference type="FunFam" id="3.40.640.10:FF:000070">
    <property type="entry name" value="O-phosphoseryl-tRNA(Sec) selenium transferase"/>
    <property type="match status" value="1"/>
</dbReference>
<dbReference type="InterPro" id="IPR019872">
    <property type="entry name" value="Sec-tRNA_Se_transferase"/>
</dbReference>
<dbReference type="GeneTree" id="ENSGT00390000007332"/>
<reference evidence="24" key="3">
    <citation type="submission" date="2025-09" db="UniProtKB">
        <authorList>
            <consortium name="Ensembl"/>
        </authorList>
    </citation>
    <scope>IDENTIFICATION</scope>
</reference>
<keyword evidence="10 20" id="KW-0808">Transferase</keyword>
<evidence type="ECO:0000313" key="25">
    <source>
        <dbReference type="Proteomes" id="UP000007635"/>
    </source>
</evidence>
<evidence type="ECO:0000256" key="20">
    <source>
        <dbReference type="PIRNR" id="PIRNR017689"/>
    </source>
</evidence>
<feature type="binding site" evidence="21">
    <location>
        <position position="271"/>
    </location>
    <ligand>
        <name>tRNA</name>
        <dbReference type="ChEBI" id="CHEBI:17843"/>
    </ligand>
</feature>
<feature type="modified residue" description="N6-(pyridoxal phosphate)lysine" evidence="22">
    <location>
        <position position="284"/>
    </location>
</feature>
<dbReference type="GO" id="GO:0001717">
    <property type="term" value="P:conversion of seryl-tRNAsec to selenocys-tRNAsec"/>
    <property type="evidence" value="ECO:0007669"/>
    <property type="project" value="UniProtKB-UniRule"/>
</dbReference>
<sequence length="485" mass="52834">MNSENFSLGEKIVSTSYIRQGSQARRGHEQLIRHLLEQGKCPEDGWTESTIELFLNELAVMDSNNFLGNCGVGEREGRVASSLVARRHYRLIHGIGRSGDIAAIQPKAAGSSLLNKLTNSVVLDILKLTGVRSAASCFVVPMATGMSLTLCFLTLRHRRPKARYIIWPRIDQKSCFKAMITAGFEPVVVENVLEGDELRTDVEAVERTIEELGADNVLCIHSTTSCFAPRVPDRLEELAALCAKHNIPHIVNNAYGVQSSKCMHLIQQGSRVGRIDAFVQSLDKNFMVPVGGAIIAGFDESFVQEISKMYPGRASASPSLDVLITLLTLGANGYKKLLSERKEIYLFLSQELKSLASAHGERLLHTPHNPISLAMSLDGLQAESDKAVTQLGSMLFTRQVSGARVIPLGKEQTINGHRFLGFMSHSEAYPCPYLNAASAVGITREDVTLCIKRLDKCLKALKKEGNATKGSSPGDPSSQGDATGE</sequence>
<dbReference type="PIRSF" id="PIRSF017689">
    <property type="entry name" value="SepSecS"/>
    <property type="match status" value="1"/>
</dbReference>
<comment type="subcellular location">
    <subcellularLocation>
        <location evidence="3 20">Cytoplasm</location>
    </subcellularLocation>
</comment>
<feature type="binding site" evidence="21">
    <location>
        <position position="313"/>
    </location>
    <ligand>
        <name>substrate</name>
    </ligand>
</feature>
<evidence type="ECO:0000256" key="6">
    <source>
        <dbReference type="ARBA" id="ARBA00012464"/>
    </source>
</evidence>
<feature type="binding site" evidence="21">
    <location>
        <position position="75"/>
    </location>
    <ligand>
        <name>pyridoxal 5'-phosphate</name>
        <dbReference type="ChEBI" id="CHEBI:597326"/>
    </ligand>
</feature>
<evidence type="ECO:0000256" key="22">
    <source>
        <dbReference type="PIRSR" id="PIRSR017689-50"/>
    </source>
</evidence>
<dbReference type="GO" id="GO:0000049">
    <property type="term" value="F:tRNA binding"/>
    <property type="evidence" value="ECO:0007669"/>
    <property type="project" value="UniProtKB-UniRule"/>
</dbReference>
<evidence type="ECO:0000256" key="13">
    <source>
        <dbReference type="ARBA" id="ARBA00022917"/>
    </source>
</evidence>
<dbReference type="RefSeq" id="XP_040037252.1">
    <property type="nucleotide sequence ID" value="XM_040181318.1"/>
</dbReference>
<comment type="pathway">
    <text evidence="4 20">Aminoacyl-tRNA biosynthesis; selenocysteinyl-tRNA(Sec) biosynthesis; selenocysteinyl-tRNA(Sec) from L-seryl-tRNA(Sec) (archaeal/eukaryal route): step 2/2.</text>
</comment>
<dbReference type="RefSeq" id="XP_040037251.1">
    <property type="nucleotide sequence ID" value="XM_040181317.1"/>
</dbReference>
<feature type="binding site" evidence="21">
    <location>
        <position position="105"/>
    </location>
    <ligand>
        <name>substrate</name>
    </ligand>
</feature>
<feature type="binding site" evidence="21">
    <location>
        <position position="97"/>
    </location>
    <ligand>
        <name>substrate</name>
    </ligand>
</feature>
<feature type="binding site" evidence="21">
    <location>
        <position position="398"/>
    </location>
    <ligand>
        <name>tRNA</name>
        <dbReference type="ChEBI" id="CHEBI:17843"/>
    </ligand>
</feature>
<dbReference type="InterPro" id="IPR008829">
    <property type="entry name" value="SepSecS/SepCysS"/>
</dbReference>
<evidence type="ECO:0000256" key="12">
    <source>
        <dbReference type="ARBA" id="ARBA00022898"/>
    </source>
</evidence>
<feature type="binding site" evidence="21">
    <location>
        <position position="98"/>
    </location>
    <ligand>
        <name>substrate</name>
    </ligand>
</feature>
<dbReference type="eggNOG" id="KOG3843">
    <property type="taxonomic scope" value="Eukaryota"/>
</dbReference>
<dbReference type="GO" id="GO:0098621">
    <property type="term" value="F:O-phosphoseryl-tRNA(Sec) selenium transferase activity"/>
    <property type="evidence" value="ECO:0007669"/>
    <property type="project" value="UniProtKB-EC"/>
</dbReference>
<keyword evidence="8 20" id="KW-0963">Cytoplasm</keyword>
<name>G3Q7N4_GASAC</name>
<dbReference type="PANTHER" id="PTHR12944:SF2">
    <property type="entry name" value="O-PHOSPHOSERYL-TRNA(SEC) SELENIUM TRANSFERASE"/>
    <property type="match status" value="1"/>
</dbReference>
<keyword evidence="9 20" id="KW-0820">tRNA-binding</keyword>
<dbReference type="CTD" id="51091"/>
<dbReference type="Ensembl" id="ENSGACT00000025945.2">
    <property type="protein sequence ID" value="ENSGACP00000025894.2"/>
    <property type="gene ID" value="ENSGACG00000019587.2"/>
</dbReference>
<evidence type="ECO:0000256" key="10">
    <source>
        <dbReference type="ARBA" id="ARBA00022679"/>
    </source>
</evidence>
<reference evidence="24 25" key="1">
    <citation type="journal article" date="2021" name="G3 (Bethesda)">
        <title>Improved contiguity of the threespine stickleback genome using long-read sequencing.</title>
        <authorList>
            <person name="Nath S."/>
            <person name="Shaw D.E."/>
            <person name="White M.A."/>
        </authorList>
    </citation>
    <scope>NUCLEOTIDE SEQUENCE [LARGE SCALE GENOMIC DNA]</scope>
    <source>
        <strain evidence="24 25">Lake Benthic</strain>
    </source>
</reference>
<evidence type="ECO:0000256" key="7">
    <source>
        <dbReference type="ARBA" id="ARBA00021963"/>
    </source>
</evidence>
<dbReference type="OMA" id="MSHANDY"/>
<feature type="site" description="May act as a substrate filter by repelling compounds with a negatively charged alpha-carboxylate" evidence="22">
    <location>
        <position position="74"/>
    </location>
</feature>
<keyword evidence="11 20" id="KW-0694">RNA-binding</keyword>
<dbReference type="Gene3D" id="3.40.640.10">
    <property type="entry name" value="Type I PLP-dependent aspartate aminotransferase-like (Major domain)"/>
    <property type="match status" value="1"/>
</dbReference>
<evidence type="ECO:0000256" key="14">
    <source>
        <dbReference type="ARBA" id="ARBA00023266"/>
    </source>
</evidence>
<evidence type="ECO:0000256" key="11">
    <source>
        <dbReference type="ARBA" id="ARBA00022884"/>
    </source>
</evidence>
<evidence type="ECO:0000256" key="18">
    <source>
        <dbReference type="ARBA" id="ARBA00032693"/>
    </source>
</evidence>
<keyword evidence="13 20" id="KW-0648">Protein biosynthesis</keyword>
<evidence type="ECO:0000256" key="5">
    <source>
        <dbReference type="ARBA" id="ARBA00007037"/>
    </source>
</evidence>
<dbReference type="Proteomes" id="UP000007635">
    <property type="component" value="Chromosome VII"/>
</dbReference>
<comment type="catalytic activity">
    <reaction evidence="19 20">
        <text>O-phospho-L-seryl-tRNA(Sec) + selenophosphate + H2O = L-selenocysteinyl-tRNA(Sec) + 2 phosphate</text>
        <dbReference type="Rhea" id="RHEA:25041"/>
        <dbReference type="Rhea" id="RHEA-COMP:9743"/>
        <dbReference type="Rhea" id="RHEA-COMP:9947"/>
        <dbReference type="ChEBI" id="CHEBI:15377"/>
        <dbReference type="ChEBI" id="CHEBI:16144"/>
        <dbReference type="ChEBI" id="CHEBI:43474"/>
        <dbReference type="ChEBI" id="CHEBI:78551"/>
        <dbReference type="ChEBI" id="CHEBI:78573"/>
        <dbReference type="EC" id="2.9.1.2"/>
    </reaction>
</comment>
<feature type="binding site" evidence="21">
    <location>
        <position position="463"/>
    </location>
    <ligand>
        <name>tRNA</name>
        <dbReference type="ChEBI" id="CHEBI:17843"/>
    </ligand>
</feature>
<dbReference type="KEGG" id="gat:120822038"/>